<sequence length="301" mass="33986">MKKTLSILLCSAIAGTMVSPVAGANELEPVPVVDQKEEVQQMNFYTITGTITKIAEESKGTFFASVKTDEEEYGFYFNNQTLVFDNTGKEVKLEEGMEFTGYVDSSKPMMMIYPPRYSTDVVIVHTDEPGTVELQQFDENLLNKKQDLIIHLSKETVMENLSKKLVSKDEIINKEVLIFYEVVLESYPAQTGPKRVILLEREQTAVDKALKIAETDFYDVNGETMIPLRLVAETLGFKVESTGKGAIVSKGNLSFTITRGSTTYGYNKALRFFKEAPELLEEKKTYVPIEFLHLLIEHTEK</sequence>
<evidence type="ECO:0000256" key="1">
    <source>
        <dbReference type="SAM" id="SignalP"/>
    </source>
</evidence>
<comment type="caution">
    <text evidence="3">The sequence shown here is derived from an EMBL/GenBank/DDBJ whole genome shotgun (WGS) entry which is preliminary data.</text>
</comment>
<evidence type="ECO:0000313" key="3">
    <source>
        <dbReference type="EMBL" id="RKQ16500.1"/>
    </source>
</evidence>
<accession>A0A494Z275</accession>
<protein>
    <submittedName>
        <fullName evidence="3">Copper amine oxidase N-terminal domain-containing protein</fullName>
    </submittedName>
</protein>
<dbReference type="InterPro" id="IPR036582">
    <property type="entry name" value="Mao_N_sf"/>
</dbReference>
<proteinExistence type="predicted"/>
<feature type="domain" description="Copper amine oxidase-like N-terminal" evidence="2">
    <location>
        <begin position="220"/>
        <end position="292"/>
    </location>
</feature>
<evidence type="ECO:0000259" key="2">
    <source>
        <dbReference type="Pfam" id="PF07833"/>
    </source>
</evidence>
<gene>
    <name evidence="3" type="ORF">D8M03_09460</name>
</gene>
<dbReference type="SUPFAM" id="SSF55383">
    <property type="entry name" value="Copper amine oxidase, domain N"/>
    <property type="match status" value="1"/>
</dbReference>
<feature type="chain" id="PRO_5019722514" evidence="1">
    <location>
        <begin position="25"/>
        <end position="301"/>
    </location>
</feature>
<evidence type="ECO:0000313" key="4">
    <source>
        <dbReference type="Proteomes" id="UP000272238"/>
    </source>
</evidence>
<organism evidence="3 4">
    <name type="scientific">Ureibacillus endophyticus</name>
    <dbReference type="NCBI Taxonomy" id="1978490"/>
    <lineage>
        <taxon>Bacteria</taxon>
        <taxon>Bacillati</taxon>
        <taxon>Bacillota</taxon>
        <taxon>Bacilli</taxon>
        <taxon>Bacillales</taxon>
        <taxon>Caryophanaceae</taxon>
        <taxon>Ureibacillus</taxon>
    </lineage>
</organism>
<name>A0A494Z275_9BACL</name>
<dbReference type="AlphaFoldDB" id="A0A494Z275"/>
<dbReference type="RefSeq" id="WP_121214529.1">
    <property type="nucleotide sequence ID" value="NZ_RBZN01000020.1"/>
</dbReference>
<dbReference type="OrthoDB" id="1684927at2"/>
<dbReference type="InterPro" id="IPR012854">
    <property type="entry name" value="Cu_amine_oxidase-like_N"/>
</dbReference>
<dbReference type="EMBL" id="RBZN01000020">
    <property type="protein sequence ID" value="RKQ16500.1"/>
    <property type="molecule type" value="Genomic_DNA"/>
</dbReference>
<keyword evidence="1" id="KW-0732">Signal</keyword>
<dbReference type="Gene3D" id="3.30.457.10">
    <property type="entry name" value="Copper amine oxidase-like, N-terminal domain"/>
    <property type="match status" value="1"/>
</dbReference>
<keyword evidence="4" id="KW-1185">Reference proteome</keyword>
<feature type="signal peptide" evidence="1">
    <location>
        <begin position="1"/>
        <end position="24"/>
    </location>
</feature>
<reference evidence="3 4" key="1">
    <citation type="journal article" date="2016" name="Antonie Van Leeuwenhoek">
        <title>Lysinibacillus endophyticus sp. nov., an indole-3-acetic acid producing endophytic bacterium isolated from corn root (Zea mays cv. Xinken-5).</title>
        <authorList>
            <person name="Yu J."/>
            <person name="Guan X."/>
            <person name="Liu C."/>
            <person name="Xiang W."/>
            <person name="Yu Z."/>
            <person name="Liu X."/>
            <person name="Wang G."/>
        </authorList>
    </citation>
    <scope>NUCLEOTIDE SEQUENCE [LARGE SCALE GENOMIC DNA]</scope>
    <source>
        <strain evidence="3 4">DSM 100506</strain>
    </source>
</reference>
<dbReference type="Proteomes" id="UP000272238">
    <property type="component" value="Unassembled WGS sequence"/>
</dbReference>
<dbReference type="Pfam" id="PF07833">
    <property type="entry name" value="Cu_amine_oxidN1"/>
    <property type="match status" value="1"/>
</dbReference>